<dbReference type="InterPro" id="IPR011010">
    <property type="entry name" value="DNA_brk_join_enz"/>
</dbReference>
<evidence type="ECO:0000256" key="3">
    <source>
        <dbReference type="ARBA" id="ARBA00023172"/>
    </source>
</evidence>
<reference evidence="5 6" key="2">
    <citation type="submission" date="2008-10" db="EMBL/GenBank/DDBJ databases">
        <authorList>
            <person name="Fulton L."/>
            <person name="Clifton S."/>
            <person name="Fulton B."/>
            <person name="Xu J."/>
            <person name="Minx P."/>
            <person name="Pepin K.H."/>
            <person name="Johnson M."/>
            <person name="Bhonagiri V."/>
            <person name="Nash W.E."/>
            <person name="Mardis E.R."/>
            <person name="Wilson R.K."/>
        </authorList>
    </citation>
    <scope>NUCLEOTIDE SEQUENCE [LARGE SCALE GENOMIC DNA]</scope>
    <source>
        <strain evidence="5 6">ATCC 29098</strain>
    </source>
</reference>
<protein>
    <submittedName>
        <fullName evidence="5">Site-specific recombinase, phage integrase family</fullName>
    </submittedName>
</protein>
<dbReference type="InterPro" id="IPR050090">
    <property type="entry name" value="Tyrosine_recombinase_XerCD"/>
</dbReference>
<keyword evidence="2" id="KW-0238">DNA-binding</keyword>
<evidence type="ECO:0000256" key="1">
    <source>
        <dbReference type="ARBA" id="ARBA00008857"/>
    </source>
</evidence>
<evidence type="ECO:0000313" key="5">
    <source>
        <dbReference type="EMBL" id="EEB32250.1"/>
    </source>
</evidence>
<dbReference type="Gene3D" id="1.10.150.130">
    <property type="match status" value="1"/>
</dbReference>
<dbReference type="GO" id="GO:0006310">
    <property type="term" value="P:DNA recombination"/>
    <property type="evidence" value="ECO:0007669"/>
    <property type="project" value="UniProtKB-KW"/>
</dbReference>
<dbReference type="RefSeq" id="WP_006008868.1">
    <property type="nucleotide sequence ID" value="NZ_DS996360.1"/>
</dbReference>
<dbReference type="CDD" id="cd00796">
    <property type="entry name" value="INT_Rci_Hp1_C"/>
    <property type="match status" value="1"/>
</dbReference>
<dbReference type="PROSITE" id="PS51898">
    <property type="entry name" value="TYR_RECOMBINASE"/>
    <property type="match status" value="1"/>
</dbReference>
<reference evidence="5 6" key="1">
    <citation type="submission" date="2008-10" db="EMBL/GenBank/DDBJ databases">
        <title>Draft genome sequence of Desulvovibrio piger (ATCC 29098).</title>
        <authorList>
            <person name="Sudarsanam P."/>
            <person name="Ley R."/>
            <person name="Guruge J."/>
            <person name="Turnbaugh P.J."/>
            <person name="Mahowald M."/>
            <person name="Liep D."/>
            <person name="Gordon J."/>
        </authorList>
    </citation>
    <scope>NUCLEOTIDE SEQUENCE [LARGE SCALE GENOMIC DNA]</scope>
    <source>
        <strain evidence="5 6">ATCC 29098</strain>
    </source>
</reference>
<dbReference type="Proteomes" id="UP000003676">
    <property type="component" value="Unassembled WGS sequence"/>
</dbReference>
<proteinExistence type="inferred from homology"/>
<organism evidence="5 6">
    <name type="scientific">Desulfovibrio piger ATCC 29098</name>
    <dbReference type="NCBI Taxonomy" id="411464"/>
    <lineage>
        <taxon>Bacteria</taxon>
        <taxon>Pseudomonadati</taxon>
        <taxon>Thermodesulfobacteriota</taxon>
        <taxon>Desulfovibrionia</taxon>
        <taxon>Desulfovibrionales</taxon>
        <taxon>Desulfovibrionaceae</taxon>
        <taxon>Desulfovibrio</taxon>
    </lineage>
</organism>
<comment type="similarity">
    <text evidence="1">Belongs to the 'phage' integrase family.</text>
</comment>
<dbReference type="InterPro" id="IPR002104">
    <property type="entry name" value="Integrase_catalytic"/>
</dbReference>
<dbReference type="Gene3D" id="1.10.443.10">
    <property type="entry name" value="Intergrase catalytic core"/>
    <property type="match status" value="1"/>
</dbReference>
<gene>
    <name evidence="5" type="ORF">DESPIG_02869</name>
</gene>
<keyword evidence="3" id="KW-0233">DNA recombination</keyword>
<evidence type="ECO:0000313" key="6">
    <source>
        <dbReference type="Proteomes" id="UP000003676"/>
    </source>
</evidence>
<dbReference type="EMBL" id="ABXU01000083">
    <property type="protein sequence ID" value="EEB32250.1"/>
    <property type="molecule type" value="Genomic_DNA"/>
</dbReference>
<dbReference type="OrthoDB" id="9789256at2"/>
<dbReference type="AlphaFoldDB" id="B6WXP2"/>
<name>B6WXP2_9BACT</name>
<dbReference type="PANTHER" id="PTHR30349:SF41">
    <property type="entry name" value="INTEGRASE_RECOMBINASE PROTEIN MJ0367-RELATED"/>
    <property type="match status" value="1"/>
</dbReference>
<dbReference type="eggNOG" id="COG0582">
    <property type="taxonomic scope" value="Bacteria"/>
</dbReference>
<dbReference type="SUPFAM" id="SSF56349">
    <property type="entry name" value="DNA breaking-rejoining enzymes"/>
    <property type="match status" value="1"/>
</dbReference>
<feature type="domain" description="Tyr recombinase" evidence="4">
    <location>
        <begin position="214"/>
        <end position="388"/>
    </location>
</feature>
<comment type="caution">
    <text evidence="5">The sequence shown here is derived from an EMBL/GenBank/DDBJ whole genome shotgun (WGS) entry which is preliminary data.</text>
</comment>
<dbReference type="InterPro" id="IPR013762">
    <property type="entry name" value="Integrase-like_cat_sf"/>
</dbReference>
<evidence type="ECO:0000259" key="4">
    <source>
        <dbReference type="PROSITE" id="PS51898"/>
    </source>
</evidence>
<accession>B6WXP2</accession>
<dbReference type="Pfam" id="PF00589">
    <property type="entry name" value="Phage_integrase"/>
    <property type="match status" value="1"/>
</dbReference>
<dbReference type="GO" id="GO:0015074">
    <property type="term" value="P:DNA integration"/>
    <property type="evidence" value="ECO:0007669"/>
    <property type="project" value="InterPro"/>
</dbReference>
<evidence type="ECO:0000256" key="2">
    <source>
        <dbReference type="ARBA" id="ARBA00023125"/>
    </source>
</evidence>
<dbReference type="HOGENOM" id="CLU_027562_17_7_7"/>
<dbReference type="PANTHER" id="PTHR30349">
    <property type="entry name" value="PHAGE INTEGRASE-RELATED"/>
    <property type="match status" value="1"/>
</dbReference>
<dbReference type="InterPro" id="IPR010998">
    <property type="entry name" value="Integrase_recombinase_N"/>
</dbReference>
<sequence>MGIKWFSEGKGIRYYKHPQRKYGKRPDRYYTLVYRLEGKIKTESLGWESENRVPGESMLKRAQRLLAMLRENWRTGNGPQTLAEMRHLNQLERKKKLAQEQMEARQLVSLDAFFEQEFKPVAQRSKKASSYEKEFSYYRNWIMPVLGKKSLIQIDMMDWEQILQPLDKANLTIATKRYIYGTLCRILKCARDRGFAVTIPSMKKLGLSNIGNNRRTRVIEECEMVKILDNLKMRDINAYNIVVFGALTGCRFSEAAGLKWGDITESGIIFKKTKNNDLRIIPISNSLKTFLESLNRKENHENVFLNTRGKIYKEAPHSFRQVVKELSLNENRDKLDRISYHSLRHTVATMLSQELDIRSLMDLLGWKQVAMPARYMHGNEERKIAALNNVGSLVEKKKQAHIIQFTG</sequence>
<dbReference type="GO" id="GO:0003677">
    <property type="term" value="F:DNA binding"/>
    <property type="evidence" value="ECO:0007669"/>
    <property type="project" value="UniProtKB-KW"/>
</dbReference>